<dbReference type="Proteomes" id="UP000247702">
    <property type="component" value="Unassembled WGS sequence"/>
</dbReference>
<evidence type="ECO:0000313" key="4">
    <source>
        <dbReference type="Proteomes" id="UP000247702"/>
    </source>
</evidence>
<evidence type="ECO:0000313" key="2">
    <source>
        <dbReference type="EMBL" id="GBB93680.1"/>
    </source>
</evidence>
<gene>
    <name evidence="3" type="ORF">RCL2_002666400</name>
    <name evidence="2" type="ORF">RclHR1_02210015</name>
</gene>
<dbReference type="OrthoDB" id="2307332at2759"/>
<name>A0A2Z6QUM7_9GLOM</name>
<dbReference type="EMBL" id="BEXD01001347">
    <property type="protein sequence ID" value="GBB93680.1"/>
    <property type="molecule type" value="Genomic_DNA"/>
</dbReference>
<reference evidence="3" key="2">
    <citation type="submission" date="2019-10" db="EMBL/GenBank/DDBJ databases">
        <title>Conservation and host-specific expression of non-tandemly repeated heterogenous ribosome RNA gene in arbuscular mycorrhizal fungi.</title>
        <authorList>
            <person name="Maeda T."/>
            <person name="Kobayashi Y."/>
            <person name="Nakagawa T."/>
            <person name="Ezawa T."/>
            <person name="Yamaguchi K."/>
            <person name="Bino T."/>
            <person name="Nishimoto Y."/>
            <person name="Shigenobu S."/>
            <person name="Kawaguchi M."/>
        </authorList>
    </citation>
    <scope>NUCLEOTIDE SEQUENCE</scope>
    <source>
        <strain evidence="3">HR1</strain>
    </source>
</reference>
<organism evidence="2 4">
    <name type="scientific">Rhizophagus clarus</name>
    <dbReference type="NCBI Taxonomy" id="94130"/>
    <lineage>
        <taxon>Eukaryota</taxon>
        <taxon>Fungi</taxon>
        <taxon>Fungi incertae sedis</taxon>
        <taxon>Mucoromycota</taxon>
        <taxon>Glomeromycotina</taxon>
        <taxon>Glomeromycetes</taxon>
        <taxon>Glomerales</taxon>
        <taxon>Glomeraceae</taxon>
        <taxon>Rhizophagus</taxon>
    </lineage>
</organism>
<dbReference type="Proteomes" id="UP000615446">
    <property type="component" value="Unassembled WGS sequence"/>
</dbReference>
<dbReference type="InterPro" id="IPR036910">
    <property type="entry name" value="HMG_box_dom_sf"/>
</dbReference>
<dbReference type="Gene3D" id="1.10.30.10">
    <property type="entry name" value="High mobility group box domain"/>
    <property type="match status" value="1"/>
</dbReference>
<evidence type="ECO:0000313" key="3">
    <source>
        <dbReference type="EMBL" id="GET00194.1"/>
    </source>
</evidence>
<protein>
    <recommendedName>
        <fullName evidence="5">HMG box domain-containing protein</fullName>
    </recommendedName>
</protein>
<proteinExistence type="predicted"/>
<dbReference type="SUPFAM" id="SSF47095">
    <property type="entry name" value="HMG-box"/>
    <property type="match status" value="1"/>
</dbReference>
<reference evidence="2 4" key="1">
    <citation type="submission" date="2017-11" db="EMBL/GenBank/DDBJ databases">
        <title>The genome of Rhizophagus clarus HR1 reveals common genetic basis of auxotrophy among arbuscular mycorrhizal fungi.</title>
        <authorList>
            <person name="Kobayashi Y."/>
        </authorList>
    </citation>
    <scope>NUCLEOTIDE SEQUENCE [LARGE SCALE GENOMIC DNA]</scope>
    <source>
        <strain evidence="2 4">HR1</strain>
    </source>
</reference>
<keyword evidence="4" id="KW-1185">Reference proteome</keyword>
<evidence type="ECO:0008006" key="5">
    <source>
        <dbReference type="Google" id="ProtNLM"/>
    </source>
</evidence>
<evidence type="ECO:0000256" key="1">
    <source>
        <dbReference type="SAM" id="MobiDB-lite"/>
    </source>
</evidence>
<accession>A0A2Z6QUM7</accession>
<feature type="region of interest" description="Disordered" evidence="1">
    <location>
        <begin position="145"/>
        <end position="166"/>
    </location>
</feature>
<dbReference type="EMBL" id="BLAL01000285">
    <property type="protein sequence ID" value="GET00194.1"/>
    <property type="molecule type" value="Genomic_DNA"/>
</dbReference>
<comment type="caution">
    <text evidence="2">The sequence shown here is derived from an EMBL/GenBank/DDBJ whole genome shotgun (WGS) entry which is preliminary data.</text>
</comment>
<dbReference type="AlphaFoldDB" id="A0A2Z6QUM7"/>
<sequence length="287" mass="32830">MQKFTISNEKLGYISENDIEPNTMTIIDETATISTQKTKQIFSPKQSFPPKPYVEVPLPICLDMEEFMPKKSGGCKTSNAFIIYRTVFAKVLMRKDYQSKMTDVSKWAASSWKNEKDEIVTAYKKFAKEIQSTYKKRSQDSLINRNRRLIAPTTPRKDLAPTPIPPQINLPNQFQTYQPPNLIVEFPNFFPYNFPQDLNDLSSDKELQANDSIPPFNGFEQTSIPSTISSSVGERFSFEQDPSLNRDLEVPIAIDSYSMEPILTPPEIYFGIQSIYGNNDPGWVCEF</sequence>